<accession>A0A419AXY4</accession>
<comment type="caution">
    <text evidence="1">The sequence shown here is derived from an EMBL/GenBank/DDBJ whole genome shotgun (WGS) entry which is preliminary data.</text>
</comment>
<dbReference type="InterPro" id="IPR027417">
    <property type="entry name" value="P-loop_NTPase"/>
</dbReference>
<dbReference type="RefSeq" id="WP_119873415.1">
    <property type="nucleotide sequence ID" value="NZ_QZDH01000015.1"/>
</dbReference>
<dbReference type="AlphaFoldDB" id="A0A419AXY4"/>
<evidence type="ECO:0000313" key="2">
    <source>
        <dbReference type="Proteomes" id="UP000283655"/>
    </source>
</evidence>
<protein>
    <submittedName>
        <fullName evidence="1">Uncharacterized protein</fullName>
    </submittedName>
</protein>
<name>A0A419AXY4_PECCA</name>
<reference evidence="1 2" key="1">
    <citation type="submission" date="2018-09" db="EMBL/GenBank/DDBJ databases">
        <title>Phylogenetic diversity of Pectobacterium and Dickeya strains causing blackleg disease of potato in Morocco.</title>
        <authorList>
            <person name="Oulghazi S."/>
            <person name="Moumni M."/>
            <person name="Faure D."/>
        </authorList>
    </citation>
    <scope>NUCLEOTIDE SEQUENCE [LARGE SCALE GENOMIC DNA]</scope>
    <source>
        <strain evidence="1 2">S1.15.11.2D</strain>
    </source>
</reference>
<evidence type="ECO:0000313" key="1">
    <source>
        <dbReference type="EMBL" id="RJL52397.1"/>
    </source>
</evidence>
<organism evidence="1 2">
    <name type="scientific">Pectobacterium carotovorum</name>
    <name type="common">Erwinia carotovora</name>
    <dbReference type="NCBI Taxonomy" id="554"/>
    <lineage>
        <taxon>Bacteria</taxon>
        <taxon>Pseudomonadati</taxon>
        <taxon>Pseudomonadota</taxon>
        <taxon>Gammaproteobacteria</taxon>
        <taxon>Enterobacterales</taxon>
        <taxon>Pectobacteriaceae</taxon>
        <taxon>Pectobacterium</taxon>
    </lineage>
</organism>
<dbReference type="Gene3D" id="3.40.50.300">
    <property type="entry name" value="P-loop containing nucleotide triphosphate hydrolases"/>
    <property type="match status" value="1"/>
</dbReference>
<gene>
    <name evidence="1" type="ORF">D5071_08305</name>
</gene>
<dbReference type="Proteomes" id="UP000283655">
    <property type="component" value="Unassembled WGS sequence"/>
</dbReference>
<proteinExistence type="predicted"/>
<sequence>MNGVVSDNSVIKGIIIEGVECSGKTTLIQRIRSDIVSYDCIMLGHQNGPQFDRYMRDYMVNERVIFNRSHYSEVIYSRLWDRGTPFSTSEMNVLSDYIHRNFITILCTADVCSLAERYAKRQYRQKVDLNELSEVKSLFDDVLIPKADYIYSSNDVLELDKVLDYVKTRLDVRSKGQVERLPDVSITASVEKG</sequence>
<dbReference type="EMBL" id="QZDH01000015">
    <property type="protein sequence ID" value="RJL52397.1"/>
    <property type="molecule type" value="Genomic_DNA"/>
</dbReference>
<dbReference type="SUPFAM" id="SSF52540">
    <property type="entry name" value="P-loop containing nucleoside triphosphate hydrolases"/>
    <property type="match status" value="1"/>
</dbReference>